<protein>
    <submittedName>
        <fullName evidence="1">Uncharacterized protein</fullName>
    </submittedName>
</protein>
<evidence type="ECO:0000313" key="2">
    <source>
        <dbReference type="Proteomes" id="UP000694240"/>
    </source>
</evidence>
<evidence type="ECO:0000313" key="1">
    <source>
        <dbReference type="EMBL" id="KAG7550264.1"/>
    </source>
</evidence>
<dbReference type="Proteomes" id="UP000694240">
    <property type="component" value="Chromosome 11"/>
</dbReference>
<reference evidence="1 2" key="1">
    <citation type="submission" date="2020-12" db="EMBL/GenBank/DDBJ databases">
        <title>Concerted genomic and epigenomic changes stabilize Arabidopsis allopolyploids.</title>
        <authorList>
            <person name="Chen Z."/>
        </authorList>
    </citation>
    <scope>NUCLEOTIDE SEQUENCE [LARGE SCALE GENOMIC DNA]</scope>
    <source>
        <strain evidence="1">Allo738</strain>
        <tissue evidence="1">Leaf</tissue>
    </source>
</reference>
<name>A0A8T1YVF0_9BRAS</name>
<dbReference type="EMBL" id="JAEFBK010000011">
    <property type="protein sequence ID" value="KAG7550264.1"/>
    <property type="molecule type" value="Genomic_DNA"/>
</dbReference>
<keyword evidence="2" id="KW-1185">Reference proteome</keyword>
<proteinExistence type="predicted"/>
<gene>
    <name evidence="1" type="ORF">ISN45_Aa06g010630</name>
</gene>
<dbReference type="AlphaFoldDB" id="A0A8T1YVF0"/>
<comment type="caution">
    <text evidence="1">The sequence shown here is derived from an EMBL/GenBank/DDBJ whole genome shotgun (WGS) entry which is preliminary data.</text>
</comment>
<organism evidence="1 2">
    <name type="scientific">Arabidopsis thaliana x Arabidopsis arenosa</name>
    <dbReference type="NCBI Taxonomy" id="1240361"/>
    <lineage>
        <taxon>Eukaryota</taxon>
        <taxon>Viridiplantae</taxon>
        <taxon>Streptophyta</taxon>
        <taxon>Embryophyta</taxon>
        <taxon>Tracheophyta</taxon>
        <taxon>Spermatophyta</taxon>
        <taxon>Magnoliopsida</taxon>
        <taxon>eudicotyledons</taxon>
        <taxon>Gunneridae</taxon>
        <taxon>Pentapetalae</taxon>
        <taxon>rosids</taxon>
        <taxon>malvids</taxon>
        <taxon>Brassicales</taxon>
        <taxon>Brassicaceae</taxon>
        <taxon>Camelineae</taxon>
        <taxon>Arabidopsis</taxon>
    </lineage>
</organism>
<sequence length="80" mass="8962">MGDMDDFTDLIRIKIKILHSTTQNISVERTNISMLLVDQVNVTDPSARRLRQERVVESGSLLCNLGSSLLALARPCHLKN</sequence>
<accession>A0A8T1YVF0</accession>